<dbReference type="PANTHER" id="PTHR43424:SF1">
    <property type="entry name" value="LOCUS PUTATIVE PROTEIN 1-RELATED"/>
    <property type="match status" value="1"/>
</dbReference>
<feature type="transmembrane region" description="Helical" evidence="5">
    <location>
        <begin position="206"/>
        <end position="223"/>
    </location>
</feature>
<feature type="transmembrane region" description="Helical" evidence="5">
    <location>
        <begin position="376"/>
        <end position="399"/>
    </location>
</feature>
<reference evidence="6 7" key="1">
    <citation type="submission" date="2017-05" db="EMBL/GenBank/DDBJ databases">
        <title>The Genome Sequence of Enterococcus mundtii 6B1_DIV0119.</title>
        <authorList>
            <consortium name="The Broad Institute Genomics Platform"/>
            <consortium name="The Broad Institute Genomic Center for Infectious Diseases"/>
            <person name="Earl A."/>
            <person name="Manson A."/>
            <person name="Schwartman J."/>
            <person name="Gilmore M."/>
            <person name="Abouelleil A."/>
            <person name="Cao P."/>
            <person name="Chapman S."/>
            <person name="Cusick C."/>
            <person name="Shea T."/>
            <person name="Young S."/>
            <person name="Neafsey D."/>
            <person name="Nusbaum C."/>
            <person name="Birren B."/>
        </authorList>
    </citation>
    <scope>NUCLEOTIDE SEQUENCE [LARGE SCALE GENOMIC DNA]</scope>
    <source>
        <strain evidence="6 7">6B1_DIV0119</strain>
    </source>
</reference>
<accession>A0A242KX90</accession>
<feature type="transmembrane region" description="Helical" evidence="5">
    <location>
        <begin position="411"/>
        <end position="428"/>
    </location>
</feature>
<dbReference type="AlphaFoldDB" id="A0A242KX90"/>
<dbReference type="InterPro" id="IPR052556">
    <property type="entry name" value="PolySynth_Transporter"/>
</dbReference>
<evidence type="ECO:0000256" key="3">
    <source>
        <dbReference type="ARBA" id="ARBA00022989"/>
    </source>
</evidence>
<feature type="transmembrane region" description="Helical" evidence="5">
    <location>
        <begin position="284"/>
        <end position="303"/>
    </location>
</feature>
<evidence type="ECO:0000256" key="1">
    <source>
        <dbReference type="ARBA" id="ARBA00004141"/>
    </source>
</evidence>
<sequence>MKKVFSNFIYQALYQLMKIIIPIVTIPIVSRILGPNGVGIYNYTYSIVSYFVLFSGLGITLYGSREIARSREDKEEMSRVFWEIFNLKAFLVLINFIVFLIVSSYLDYSLYFYLQVLSVVSVLFDVSWFYMGIEDFKRTMLANIASQIAVFILIILLIKKESDLEKYVFIQSLSFILPQIYPFIYLRKYIFFKKTKLKNVLARIKYAVNYFIPQIAIILYTTLNKTLLGIFVNPTAVGYYTSALTMNLVFTTLITSFDTVMLPRMSNMYQKNKEDEMLVTLEKTTDGQLFFSIPIMFGMLIIYDKFVPWFLGNQFLFVNQLIPYFSILIVVVPLGMAISRQYLVPVGKVKQYNFSVILGAMISIVTNVILLPRVGIYGSVCANIFAECFVLFSRIFSLYKYTSFKFNYRHIIEYLFSAFIMCLVTRILTDNNPPTLQTNIIQALLGSAIYLLITFILKCNLFYNLWNAKRKNLYL</sequence>
<dbReference type="GO" id="GO:0016020">
    <property type="term" value="C:membrane"/>
    <property type="evidence" value="ECO:0007669"/>
    <property type="project" value="UniProtKB-SubCell"/>
</dbReference>
<dbReference type="InterPro" id="IPR002797">
    <property type="entry name" value="Polysacc_synth"/>
</dbReference>
<evidence type="ECO:0000313" key="7">
    <source>
        <dbReference type="Proteomes" id="UP000195024"/>
    </source>
</evidence>
<keyword evidence="3 5" id="KW-1133">Transmembrane helix</keyword>
<feature type="transmembrane region" description="Helical" evidence="5">
    <location>
        <begin position="112"/>
        <end position="133"/>
    </location>
</feature>
<organism evidence="6 7">
    <name type="scientific">Enterococcus mundtii</name>
    <dbReference type="NCBI Taxonomy" id="53346"/>
    <lineage>
        <taxon>Bacteria</taxon>
        <taxon>Bacillati</taxon>
        <taxon>Bacillota</taxon>
        <taxon>Bacilli</taxon>
        <taxon>Lactobacillales</taxon>
        <taxon>Enterococcaceae</taxon>
        <taxon>Enterococcus</taxon>
    </lineage>
</organism>
<dbReference type="EMBL" id="NGMS01000001">
    <property type="protein sequence ID" value="OTP26388.1"/>
    <property type="molecule type" value="Genomic_DNA"/>
</dbReference>
<dbReference type="Proteomes" id="UP000195024">
    <property type="component" value="Unassembled WGS sequence"/>
</dbReference>
<feature type="transmembrane region" description="Helical" evidence="5">
    <location>
        <begin position="140"/>
        <end position="158"/>
    </location>
</feature>
<feature type="transmembrane region" description="Helical" evidence="5">
    <location>
        <begin position="351"/>
        <end position="370"/>
    </location>
</feature>
<gene>
    <name evidence="6" type="ORF">A5802_000099</name>
</gene>
<evidence type="ECO:0000313" key="6">
    <source>
        <dbReference type="EMBL" id="OTP26388.1"/>
    </source>
</evidence>
<keyword evidence="4 5" id="KW-0472">Membrane</keyword>
<evidence type="ECO:0000256" key="2">
    <source>
        <dbReference type="ARBA" id="ARBA00022692"/>
    </source>
</evidence>
<keyword evidence="2 5" id="KW-0812">Transmembrane</keyword>
<feature type="transmembrane region" description="Helical" evidence="5">
    <location>
        <begin position="12"/>
        <end position="34"/>
    </location>
</feature>
<evidence type="ECO:0000256" key="5">
    <source>
        <dbReference type="SAM" id="Phobius"/>
    </source>
</evidence>
<feature type="transmembrane region" description="Helical" evidence="5">
    <location>
        <begin position="243"/>
        <end position="263"/>
    </location>
</feature>
<feature type="transmembrane region" description="Helical" evidence="5">
    <location>
        <begin position="440"/>
        <end position="463"/>
    </location>
</feature>
<comment type="caution">
    <text evidence="6">The sequence shown here is derived from an EMBL/GenBank/DDBJ whole genome shotgun (WGS) entry which is preliminary data.</text>
</comment>
<feature type="transmembrane region" description="Helical" evidence="5">
    <location>
        <begin position="84"/>
        <end position="106"/>
    </location>
</feature>
<comment type="subcellular location">
    <subcellularLocation>
        <location evidence="1">Membrane</location>
        <topology evidence="1">Multi-pass membrane protein</topology>
    </subcellularLocation>
</comment>
<evidence type="ECO:0000256" key="4">
    <source>
        <dbReference type="ARBA" id="ARBA00023136"/>
    </source>
</evidence>
<feature type="transmembrane region" description="Helical" evidence="5">
    <location>
        <begin position="164"/>
        <end position="186"/>
    </location>
</feature>
<feature type="transmembrane region" description="Helical" evidence="5">
    <location>
        <begin position="40"/>
        <end position="63"/>
    </location>
</feature>
<dbReference type="Pfam" id="PF01943">
    <property type="entry name" value="Polysacc_synt"/>
    <property type="match status" value="1"/>
</dbReference>
<dbReference type="RefSeq" id="WP_086334340.1">
    <property type="nucleotide sequence ID" value="NZ_NGMS01000001.1"/>
</dbReference>
<dbReference type="PANTHER" id="PTHR43424">
    <property type="entry name" value="LOCUS PUTATIVE PROTEIN 1-RELATED"/>
    <property type="match status" value="1"/>
</dbReference>
<protein>
    <submittedName>
        <fullName evidence="6">Uncharacterized protein</fullName>
    </submittedName>
</protein>
<feature type="transmembrane region" description="Helical" evidence="5">
    <location>
        <begin position="315"/>
        <end position="339"/>
    </location>
</feature>
<proteinExistence type="predicted"/>
<name>A0A242KX90_ENTMU</name>